<gene>
    <name evidence="1" type="ORF">HV559_04275</name>
</gene>
<proteinExistence type="predicted"/>
<keyword evidence="2" id="KW-1185">Reference proteome</keyword>
<accession>A0A7D5E234</accession>
<dbReference type="EMBL" id="CP055306">
    <property type="protein sequence ID" value="QLB40148.1"/>
    <property type="molecule type" value="Genomic_DNA"/>
</dbReference>
<protein>
    <submittedName>
        <fullName evidence="1">DUF2322 family protein</fullName>
    </submittedName>
</protein>
<dbReference type="PIRSF" id="PIRSF019302">
    <property type="entry name" value="UCP019302"/>
    <property type="match status" value="1"/>
</dbReference>
<evidence type="ECO:0000313" key="1">
    <source>
        <dbReference type="EMBL" id="QLB40148.1"/>
    </source>
</evidence>
<evidence type="ECO:0000313" key="2">
    <source>
        <dbReference type="Proteomes" id="UP000509660"/>
    </source>
</evidence>
<dbReference type="InterPro" id="IPR016755">
    <property type="entry name" value="UCP019302"/>
</dbReference>
<dbReference type="Proteomes" id="UP000509660">
    <property type="component" value="Chromosome"/>
</dbReference>
<name>A0A7D5E234_9PAST</name>
<dbReference type="AlphaFoldDB" id="A0A7D5E234"/>
<sequence>MQFKDYLANFPTIDHLSGLDVINSGEVMQHIPAIEGKLGSLRLYYALYEKFEGKLDVNAAQQGLEWFAEHTEEARTHIGKHPNIDLLFKVIDNDLQLVLEPVVEHKVEQKI</sequence>
<dbReference type="RefSeq" id="WP_176809638.1">
    <property type="nucleotide sequence ID" value="NZ_CP055306.1"/>
</dbReference>
<reference evidence="1 2" key="1">
    <citation type="submission" date="2020-06" db="EMBL/GenBank/DDBJ databases">
        <title>Mannheimia pernigra sp. nov. isolated from bovine respiratory tract.</title>
        <authorList>
            <person name="Kuhnert P."/>
            <person name="Akarsu-Egger H."/>
        </authorList>
    </citation>
    <scope>NUCLEOTIDE SEQUENCE [LARGE SCALE GENOMIC DNA]</scope>
    <source>
        <strain evidence="1 2">BNO311</strain>
    </source>
</reference>
<dbReference type="Pfam" id="PF10084">
    <property type="entry name" value="DUF2322"/>
    <property type="match status" value="1"/>
</dbReference>
<organism evidence="1 2">
    <name type="scientific">Mannheimia pernigra</name>
    <dbReference type="NCBI Taxonomy" id="111844"/>
    <lineage>
        <taxon>Bacteria</taxon>
        <taxon>Pseudomonadati</taxon>
        <taxon>Pseudomonadota</taxon>
        <taxon>Gammaproteobacteria</taxon>
        <taxon>Pasteurellales</taxon>
        <taxon>Pasteurellaceae</taxon>
        <taxon>Mannheimia</taxon>
    </lineage>
</organism>